<feature type="domain" description="Acyltransferase 3" evidence="2">
    <location>
        <begin position="23"/>
        <end position="345"/>
    </location>
</feature>
<dbReference type="InterPro" id="IPR002656">
    <property type="entry name" value="Acyl_transf_3_dom"/>
</dbReference>
<dbReference type="EMBL" id="WBVS01000005">
    <property type="protein sequence ID" value="KAB7788108.1"/>
    <property type="molecule type" value="Genomic_DNA"/>
</dbReference>
<feature type="transmembrane region" description="Helical" evidence="1">
    <location>
        <begin position="173"/>
        <end position="192"/>
    </location>
</feature>
<evidence type="ECO:0000256" key="1">
    <source>
        <dbReference type="SAM" id="Phobius"/>
    </source>
</evidence>
<dbReference type="AlphaFoldDB" id="A0A6I1GJL6"/>
<dbReference type="Proteomes" id="UP000468413">
    <property type="component" value="Unassembled WGS sequence"/>
</dbReference>
<keyword evidence="4" id="KW-1185">Reference proteome</keyword>
<keyword evidence="1" id="KW-0472">Membrane</keyword>
<keyword evidence="1" id="KW-1133">Transmembrane helix</keyword>
<proteinExistence type="predicted"/>
<feature type="transmembrane region" description="Helical" evidence="1">
    <location>
        <begin position="292"/>
        <end position="309"/>
    </location>
</feature>
<accession>A0A6I1GJL6</accession>
<keyword evidence="1" id="KW-0812">Transmembrane</keyword>
<evidence type="ECO:0000313" key="3">
    <source>
        <dbReference type="EMBL" id="KAB7788108.1"/>
    </source>
</evidence>
<evidence type="ECO:0000313" key="4">
    <source>
        <dbReference type="Proteomes" id="UP000468413"/>
    </source>
</evidence>
<feature type="transmembrane region" description="Helical" evidence="1">
    <location>
        <begin position="198"/>
        <end position="215"/>
    </location>
</feature>
<gene>
    <name evidence="3" type="ORF">F7D08_1145</name>
</gene>
<comment type="caution">
    <text evidence="3">The sequence shown here is derived from an EMBL/GenBank/DDBJ whole genome shotgun (WGS) entry which is preliminary data.</text>
</comment>
<sequence>MPRHSNPTNGKTATTRMHKTRNSSIELLRIIAAYLIVLRHFVGANAFDVWAQPLSFNKIILEGILYPSGKVGVVLFFLISAWFLCESTTDLKAALRRAWILEREILFYSLALTTVILITDRSLLTPKTLISAVLPTSTDLWWYTTSYMVFLILCPFLTIGLKSLGQQTHRNCCLACILLWSIGGGLTSFVSFDMTKENVLIFIYLYTLVSYWRWYRPELIARRTATVLVALGYATSIASVLVLTPITLALDRGTHQQTMLGQNEWMLPVMLIGFGSFAIAKQHHFTSKIINSIAKSTLAIYLITVYPPISTLLWKQTFNMKDIYHDPWLTAYALGIAALTTATCIAIDYIRRGIFTISIDRNPGKWFNQLWKPPMKEHNHGNQ</sequence>
<evidence type="ECO:0000259" key="2">
    <source>
        <dbReference type="Pfam" id="PF01757"/>
    </source>
</evidence>
<feature type="transmembrane region" description="Helical" evidence="1">
    <location>
        <begin position="262"/>
        <end position="280"/>
    </location>
</feature>
<feature type="transmembrane region" description="Helical" evidence="1">
    <location>
        <begin position="227"/>
        <end position="250"/>
    </location>
</feature>
<feature type="transmembrane region" description="Helical" evidence="1">
    <location>
        <begin position="329"/>
        <end position="350"/>
    </location>
</feature>
<dbReference type="Pfam" id="PF01757">
    <property type="entry name" value="Acyl_transf_3"/>
    <property type="match status" value="1"/>
</dbReference>
<organism evidence="3 4">
    <name type="scientific">Bifidobacterium cebidarum</name>
    <dbReference type="NCBI Taxonomy" id="2650773"/>
    <lineage>
        <taxon>Bacteria</taxon>
        <taxon>Bacillati</taxon>
        <taxon>Actinomycetota</taxon>
        <taxon>Actinomycetes</taxon>
        <taxon>Bifidobacteriales</taxon>
        <taxon>Bifidobacteriaceae</taxon>
        <taxon>Bifidobacterium</taxon>
    </lineage>
</organism>
<reference evidence="3 4" key="1">
    <citation type="submission" date="2019-09" db="EMBL/GenBank/DDBJ databases">
        <title>Characterization of the phylogenetic diversity of two novel species belonging to the genus Bifidobacterium: Bifidobacterium cebidarum sp. nov. and Bifidobacterium leontopitheci sp. nov.</title>
        <authorList>
            <person name="Lugli G.A."/>
            <person name="Duranti S."/>
            <person name="Milani C."/>
            <person name="Turroni F."/>
            <person name="Ventura M."/>
        </authorList>
    </citation>
    <scope>NUCLEOTIDE SEQUENCE [LARGE SCALE GENOMIC DNA]</scope>
    <source>
        <strain evidence="3 4">LMG 31469</strain>
    </source>
</reference>
<dbReference type="GO" id="GO:0016747">
    <property type="term" value="F:acyltransferase activity, transferring groups other than amino-acyl groups"/>
    <property type="evidence" value="ECO:0007669"/>
    <property type="project" value="InterPro"/>
</dbReference>
<feature type="transmembrane region" description="Helical" evidence="1">
    <location>
        <begin position="64"/>
        <end position="84"/>
    </location>
</feature>
<feature type="transmembrane region" description="Helical" evidence="1">
    <location>
        <begin position="140"/>
        <end position="161"/>
    </location>
</feature>
<feature type="transmembrane region" description="Helical" evidence="1">
    <location>
        <begin position="27"/>
        <end position="44"/>
    </location>
</feature>
<feature type="transmembrane region" description="Helical" evidence="1">
    <location>
        <begin position="105"/>
        <end position="124"/>
    </location>
</feature>
<protein>
    <submittedName>
        <fullName evidence="3">Proline symporter</fullName>
    </submittedName>
</protein>
<name>A0A6I1GJL6_9BIFI</name>